<dbReference type="SUPFAM" id="SSF54862">
    <property type="entry name" value="4Fe-4S ferredoxins"/>
    <property type="match status" value="1"/>
</dbReference>
<gene>
    <name evidence="2" type="ORF">SAMN04488244_102256</name>
</gene>
<keyword evidence="3" id="KW-1185">Reference proteome</keyword>
<dbReference type="Proteomes" id="UP000236721">
    <property type="component" value="Unassembled WGS sequence"/>
</dbReference>
<dbReference type="AlphaFoldDB" id="A0A1H5TGW2"/>
<feature type="domain" description="4Fe-4S ferredoxin-type" evidence="1">
    <location>
        <begin position="18"/>
        <end position="47"/>
    </location>
</feature>
<sequence length="99" mass="10964">MTNIVGYTKGGCEWHPQFIEELDAESCIGCGRCYKVCSRDVFDLVENEDSDDDEDDLYGDEFMMVMTIKDSSDCIGCEACAKVCAKNCHSFKPAPMPVG</sequence>
<evidence type="ECO:0000313" key="3">
    <source>
        <dbReference type="Proteomes" id="UP000236721"/>
    </source>
</evidence>
<dbReference type="EMBL" id="FNVG01000002">
    <property type="protein sequence ID" value="SEF62046.1"/>
    <property type="molecule type" value="Genomic_DNA"/>
</dbReference>
<proteinExistence type="predicted"/>
<name>A0A1H5TGW2_9VIBR</name>
<dbReference type="RefSeq" id="WP_103878858.1">
    <property type="nucleotide sequence ID" value="NZ_FNVG01000002.1"/>
</dbReference>
<dbReference type="InterPro" id="IPR014283">
    <property type="entry name" value="FdIII_4_nif"/>
</dbReference>
<dbReference type="Gene3D" id="3.30.70.20">
    <property type="match status" value="1"/>
</dbReference>
<dbReference type="InterPro" id="IPR017896">
    <property type="entry name" value="4Fe4S_Fe-S-bd"/>
</dbReference>
<evidence type="ECO:0000313" key="2">
    <source>
        <dbReference type="EMBL" id="SEF62046.1"/>
    </source>
</evidence>
<accession>A0A1H5TGW2</accession>
<evidence type="ECO:0000259" key="1">
    <source>
        <dbReference type="PROSITE" id="PS51379"/>
    </source>
</evidence>
<reference evidence="3" key="1">
    <citation type="submission" date="2016-10" db="EMBL/GenBank/DDBJ databases">
        <authorList>
            <person name="Varghese N."/>
            <person name="Submissions S."/>
        </authorList>
    </citation>
    <scope>NUCLEOTIDE SEQUENCE [LARGE SCALE GENOMIC DNA]</scope>
    <source>
        <strain evidence="3">CGMCC 1.7062</strain>
    </source>
</reference>
<organism evidence="2 3">
    <name type="scientific">Vibrio hangzhouensis</name>
    <dbReference type="NCBI Taxonomy" id="462991"/>
    <lineage>
        <taxon>Bacteria</taxon>
        <taxon>Pseudomonadati</taxon>
        <taxon>Pseudomonadota</taxon>
        <taxon>Gammaproteobacteria</taxon>
        <taxon>Vibrionales</taxon>
        <taxon>Vibrionaceae</taxon>
        <taxon>Vibrio</taxon>
    </lineage>
</organism>
<protein>
    <submittedName>
        <fullName evidence="2">Ferredoxin III, nif-specific</fullName>
    </submittedName>
</protein>
<dbReference type="NCBIfam" id="TIGR02936">
    <property type="entry name" value="fdxN_nitrog"/>
    <property type="match status" value="1"/>
</dbReference>
<dbReference type="Pfam" id="PF12838">
    <property type="entry name" value="Fer4_7"/>
    <property type="match status" value="1"/>
</dbReference>
<dbReference type="OrthoDB" id="9810688at2"/>
<feature type="domain" description="4Fe-4S ferredoxin-type" evidence="1">
    <location>
        <begin position="64"/>
        <end position="94"/>
    </location>
</feature>
<dbReference type="PROSITE" id="PS51379">
    <property type="entry name" value="4FE4S_FER_2"/>
    <property type="match status" value="2"/>
</dbReference>